<proteinExistence type="predicted"/>
<dbReference type="HOGENOM" id="CLU_1209600_0_0_1"/>
<accession>A0A074VX63</accession>
<evidence type="ECO:0000313" key="2">
    <source>
        <dbReference type="Proteomes" id="UP000030672"/>
    </source>
</evidence>
<dbReference type="EMBL" id="KL584827">
    <property type="protein sequence ID" value="KEQ65053.1"/>
    <property type="molecule type" value="Genomic_DNA"/>
</dbReference>
<dbReference type="GeneID" id="63917667"/>
<dbReference type="AlphaFoldDB" id="A0A074VX63"/>
<name>A0A074VX63_AURM1</name>
<sequence length="229" mass="26471">MDTKFVASQTCCHTCRQPLPAYESIPNIQPGCTSSPPSVDTDYPPQYSVLDHKSRVQRADPEQDWEFVSSKYGPRKSYWTRVIQSGDETWTQYGISEQESDKKPDFFFTCKFRPRKQGNERSIRRFCQRAASTLKVHRSDDYYRCRCTFETLRQPGGSSRCSVRWYHWITRLTRHTVMDYMELHDIMCSCGCFDVSTEEGLTATASGKYVEKRNRSDSKALGTSVVRGS</sequence>
<gene>
    <name evidence="1" type="ORF">M437DRAFT_63710</name>
</gene>
<evidence type="ECO:0000313" key="1">
    <source>
        <dbReference type="EMBL" id="KEQ65053.1"/>
    </source>
</evidence>
<keyword evidence="2" id="KW-1185">Reference proteome</keyword>
<organism evidence="1 2">
    <name type="scientific">Aureobasidium melanogenum (strain CBS 110374)</name>
    <name type="common">Aureobasidium pullulans var. melanogenum</name>
    <dbReference type="NCBI Taxonomy" id="1043003"/>
    <lineage>
        <taxon>Eukaryota</taxon>
        <taxon>Fungi</taxon>
        <taxon>Dikarya</taxon>
        <taxon>Ascomycota</taxon>
        <taxon>Pezizomycotina</taxon>
        <taxon>Dothideomycetes</taxon>
        <taxon>Dothideomycetidae</taxon>
        <taxon>Dothideales</taxon>
        <taxon>Saccotheciaceae</taxon>
        <taxon>Aureobasidium</taxon>
    </lineage>
</organism>
<dbReference type="Proteomes" id="UP000030672">
    <property type="component" value="Unassembled WGS sequence"/>
</dbReference>
<reference evidence="1 2" key="1">
    <citation type="journal article" date="2014" name="BMC Genomics">
        <title>Genome sequencing of four Aureobasidium pullulans varieties: biotechnological potential, stress tolerance, and description of new species.</title>
        <authorList>
            <person name="Gostin Ar C."/>
            <person name="Ohm R.A."/>
            <person name="Kogej T."/>
            <person name="Sonjak S."/>
            <person name="Turk M."/>
            <person name="Zajc J."/>
            <person name="Zalar P."/>
            <person name="Grube M."/>
            <person name="Sun H."/>
            <person name="Han J."/>
            <person name="Sharma A."/>
            <person name="Chiniquy J."/>
            <person name="Ngan C.Y."/>
            <person name="Lipzen A."/>
            <person name="Barry K."/>
            <person name="Grigoriev I.V."/>
            <person name="Gunde-Cimerman N."/>
        </authorList>
    </citation>
    <scope>NUCLEOTIDE SEQUENCE [LARGE SCALE GENOMIC DNA]</scope>
    <source>
        <strain evidence="1 2">CBS 110374</strain>
    </source>
</reference>
<dbReference type="RefSeq" id="XP_040882076.1">
    <property type="nucleotide sequence ID" value="XM_041024294.1"/>
</dbReference>
<protein>
    <submittedName>
        <fullName evidence="1">Uncharacterized protein</fullName>
    </submittedName>
</protein>